<dbReference type="Gene3D" id="1.10.260.40">
    <property type="entry name" value="lambda repressor-like DNA-binding domains"/>
    <property type="match status" value="1"/>
</dbReference>
<keyword evidence="3" id="KW-1185">Reference proteome</keyword>
<dbReference type="GO" id="GO:0003677">
    <property type="term" value="F:DNA binding"/>
    <property type="evidence" value="ECO:0007669"/>
    <property type="project" value="InterPro"/>
</dbReference>
<dbReference type="Pfam" id="PF13560">
    <property type="entry name" value="HTH_31"/>
    <property type="match status" value="1"/>
</dbReference>
<accession>A0A556ABB2</accession>
<name>A0A556ABB2_9BURK</name>
<reference evidence="2 3" key="1">
    <citation type="submission" date="2019-07" db="EMBL/GenBank/DDBJ databases">
        <title>Qingshengfaniella alkalisoli gen. nov., sp. nov., isolated from saline soil.</title>
        <authorList>
            <person name="Xu L."/>
            <person name="Huang X.-X."/>
            <person name="Sun J.-Q."/>
        </authorList>
    </citation>
    <scope>NUCLEOTIDE SEQUENCE [LARGE SCALE GENOMIC DNA]</scope>
    <source>
        <strain evidence="2 3">DSM 27279</strain>
    </source>
</reference>
<dbReference type="SUPFAM" id="SSF47413">
    <property type="entry name" value="lambda repressor-like DNA-binding domains"/>
    <property type="match status" value="1"/>
</dbReference>
<protein>
    <submittedName>
        <fullName evidence="2">Helix-turn-helix domain-containing protein</fullName>
    </submittedName>
</protein>
<comment type="caution">
    <text evidence="2">The sequence shown here is derived from an EMBL/GenBank/DDBJ whole genome shotgun (WGS) entry which is preliminary data.</text>
</comment>
<dbReference type="InterPro" id="IPR041413">
    <property type="entry name" value="MLTR_LBD"/>
</dbReference>
<proteinExistence type="predicted"/>
<dbReference type="PANTHER" id="PTHR35010">
    <property type="entry name" value="BLL4672 PROTEIN-RELATED"/>
    <property type="match status" value="1"/>
</dbReference>
<dbReference type="PANTHER" id="PTHR35010:SF2">
    <property type="entry name" value="BLL4672 PROTEIN"/>
    <property type="match status" value="1"/>
</dbReference>
<dbReference type="RefSeq" id="WP_143950100.1">
    <property type="nucleotide sequence ID" value="NZ_BAABMB010000003.1"/>
</dbReference>
<dbReference type="Proteomes" id="UP000318405">
    <property type="component" value="Unassembled WGS sequence"/>
</dbReference>
<dbReference type="OrthoDB" id="5346389at2"/>
<dbReference type="InterPro" id="IPR001387">
    <property type="entry name" value="Cro/C1-type_HTH"/>
</dbReference>
<dbReference type="CDD" id="cd00093">
    <property type="entry name" value="HTH_XRE"/>
    <property type="match status" value="1"/>
</dbReference>
<dbReference type="EMBL" id="VLTJ01000039">
    <property type="protein sequence ID" value="TSH90186.1"/>
    <property type="molecule type" value="Genomic_DNA"/>
</dbReference>
<dbReference type="Gene3D" id="3.30.450.180">
    <property type="match status" value="1"/>
</dbReference>
<dbReference type="SMART" id="SM00530">
    <property type="entry name" value="HTH_XRE"/>
    <property type="match status" value="1"/>
</dbReference>
<evidence type="ECO:0000259" key="1">
    <source>
        <dbReference type="SMART" id="SM00530"/>
    </source>
</evidence>
<organism evidence="2 3">
    <name type="scientific">Verticiella sediminum</name>
    <dbReference type="NCBI Taxonomy" id="1247510"/>
    <lineage>
        <taxon>Bacteria</taxon>
        <taxon>Pseudomonadati</taxon>
        <taxon>Pseudomonadota</taxon>
        <taxon>Betaproteobacteria</taxon>
        <taxon>Burkholderiales</taxon>
        <taxon>Alcaligenaceae</taxon>
        <taxon>Verticiella</taxon>
    </lineage>
</organism>
<dbReference type="InterPro" id="IPR010982">
    <property type="entry name" value="Lambda_DNA-bd_dom_sf"/>
</dbReference>
<gene>
    <name evidence="2" type="ORF">FOZ76_20320</name>
</gene>
<evidence type="ECO:0000313" key="2">
    <source>
        <dbReference type="EMBL" id="TSH90186.1"/>
    </source>
</evidence>
<feature type="domain" description="HTH cro/C1-type" evidence="1">
    <location>
        <begin position="15"/>
        <end position="87"/>
    </location>
</feature>
<sequence>MSLEPSIPDDTLGAFVRALRERAVPAEFGIAAGRRRRVQGLRREEAAALCGISPTWYTWIEQGRAGPVSARTLAEIATGLRLTPAERAYLFRLGGRLDTAPHPDDAGPPASLSGLVHAVNCPAYVLDSIWDVRAANAPAVALFGDWIAMQAGRGPNLLRYVFLDRDAPQRIADWETRARRIVAEFRADSAGQARDPEHHAVVEELAAASATFAEAWRAHEVLAREGGRRAFRHPRQGLVDYWQFTLRVAQQPALKLVVLQPTGVDPAAHETLRDRG</sequence>
<dbReference type="AlphaFoldDB" id="A0A556ABB2"/>
<dbReference type="Pfam" id="PF17765">
    <property type="entry name" value="MLTR_LBD"/>
    <property type="match status" value="1"/>
</dbReference>
<evidence type="ECO:0000313" key="3">
    <source>
        <dbReference type="Proteomes" id="UP000318405"/>
    </source>
</evidence>